<dbReference type="SUPFAM" id="SSF117070">
    <property type="entry name" value="LEA14-like"/>
    <property type="match status" value="1"/>
</dbReference>
<comment type="caution">
    <text evidence="7">The sequence shown here is derived from an EMBL/GenBank/DDBJ whole genome shotgun (WGS) entry which is preliminary data.</text>
</comment>
<dbReference type="AlphaFoldDB" id="A0A9D4ZI77"/>
<evidence type="ECO:0000259" key="6">
    <source>
        <dbReference type="Pfam" id="PF03168"/>
    </source>
</evidence>
<feature type="domain" description="Late embryogenesis abundant protein LEA-2 subgroup" evidence="6">
    <location>
        <begin position="157"/>
        <end position="253"/>
    </location>
</feature>
<sequence>MGDKVHPYGAPIHYPCPFEGQHANPQQEANPQTPAEMHEQHKQRLLGTTQIAVNQVPFNQQEDPAREHAGLPLQLVRRRRRRCMWRCCCCVGAIVGTFVVFLGILVLLFFLVLHPKLPKYTITQAKMTKFSMSNSTTAAEAEAAGALFLNAEVQLMVKMSNPNKKIGIDYRSIRAALFYEGLEIGEGSIPRFYQGHRNISYVELPMVGHNITLTPSLGATLQARLTNDDSLTFHARTIVHVRIKIGSWTSHTSKVRVKCHLQISNPTRGNVQLLDDGCKFKLLRLRL</sequence>
<keyword evidence="3 5" id="KW-1133">Transmembrane helix</keyword>
<dbReference type="InterPro" id="IPR004864">
    <property type="entry name" value="LEA_2"/>
</dbReference>
<accession>A0A9D4ZI77</accession>
<dbReference type="OrthoDB" id="1934907at2759"/>
<keyword evidence="8" id="KW-1185">Reference proteome</keyword>
<dbReference type="Proteomes" id="UP000886520">
    <property type="component" value="Chromosome 11"/>
</dbReference>
<keyword evidence="2 5" id="KW-0812">Transmembrane</keyword>
<evidence type="ECO:0000313" key="7">
    <source>
        <dbReference type="EMBL" id="KAI5073856.1"/>
    </source>
</evidence>
<dbReference type="GO" id="GO:0098542">
    <property type="term" value="P:defense response to other organism"/>
    <property type="evidence" value="ECO:0007669"/>
    <property type="project" value="InterPro"/>
</dbReference>
<dbReference type="GO" id="GO:0005886">
    <property type="term" value="C:plasma membrane"/>
    <property type="evidence" value="ECO:0007669"/>
    <property type="project" value="TreeGrafter"/>
</dbReference>
<dbReference type="EMBL" id="JABFUD020000011">
    <property type="protein sequence ID" value="KAI5073856.1"/>
    <property type="molecule type" value="Genomic_DNA"/>
</dbReference>
<organism evidence="7 8">
    <name type="scientific">Adiantum capillus-veneris</name>
    <name type="common">Maidenhair fern</name>
    <dbReference type="NCBI Taxonomy" id="13818"/>
    <lineage>
        <taxon>Eukaryota</taxon>
        <taxon>Viridiplantae</taxon>
        <taxon>Streptophyta</taxon>
        <taxon>Embryophyta</taxon>
        <taxon>Tracheophyta</taxon>
        <taxon>Polypodiopsida</taxon>
        <taxon>Polypodiidae</taxon>
        <taxon>Polypodiales</taxon>
        <taxon>Pteridineae</taxon>
        <taxon>Pteridaceae</taxon>
        <taxon>Vittarioideae</taxon>
        <taxon>Adiantum</taxon>
    </lineage>
</organism>
<evidence type="ECO:0000256" key="3">
    <source>
        <dbReference type="ARBA" id="ARBA00022989"/>
    </source>
</evidence>
<dbReference type="InterPro" id="IPR044839">
    <property type="entry name" value="NDR1-like"/>
</dbReference>
<proteinExistence type="predicted"/>
<dbReference type="PANTHER" id="PTHR31234:SF2">
    <property type="entry name" value="OS05G0199100 PROTEIN"/>
    <property type="match status" value="1"/>
</dbReference>
<comment type="subcellular location">
    <subcellularLocation>
        <location evidence="1">Membrane</location>
        <topology evidence="1">Single-pass membrane protein</topology>
    </subcellularLocation>
</comment>
<protein>
    <recommendedName>
        <fullName evidence="6">Late embryogenesis abundant protein LEA-2 subgroup domain-containing protein</fullName>
    </recommendedName>
</protein>
<reference evidence="7" key="1">
    <citation type="submission" date="2021-01" db="EMBL/GenBank/DDBJ databases">
        <title>Adiantum capillus-veneris genome.</title>
        <authorList>
            <person name="Fang Y."/>
            <person name="Liao Q."/>
        </authorList>
    </citation>
    <scope>NUCLEOTIDE SEQUENCE</scope>
    <source>
        <strain evidence="7">H3</strain>
        <tissue evidence="7">Leaf</tissue>
    </source>
</reference>
<dbReference type="Pfam" id="PF03168">
    <property type="entry name" value="LEA_2"/>
    <property type="match status" value="1"/>
</dbReference>
<feature type="transmembrane region" description="Helical" evidence="5">
    <location>
        <begin position="87"/>
        <end position="113"/>
    </location>
</feature>
<evidence type="ECO:0000313" key="8">
    <source>
        <dbReference type="Proteomes" id="UP000886520"/>
    </source>
</evidence>
<keyword evidence="4 5" id="KW-0472">Membrane</keyword>
<dbReference type="PANTHER" id="PTHR31234">
    <property type="entry name" value="LATE EMBRYOGENESIS ABUNDANT (LEA) HYDROXYPROLINE-RICH GLYCOPROTEIN FAMILY"/>
    <property type="match status" value="1"/>
</dbReference>
<evidence type="ECO:0000256" key="5">
    <source>
        <dbReference type="SAM" id="Phobius"/>
    </source>
</evidence>
<evidence type="ECO:0000256" key="4">
    <source>
        <dbReference type="ARBA" id="ARBA00023136"/>
    </source>
</evidence>
<evidence type="ECO:0000256" key="1">
    <source>
        <dbReference type="ARBA" id="ARBA00004167"/>
    </source>
</evidence>
<evidence type="ECO:0000256" key="2">
    <source>
        <dbReference type="ARBA" id="ARBA00022692"/>
    </source>
</evidence>
<name>A0A9D4ZI77_ADICA</name>
<gene>
    <name evidence="7" type="ORF">GOP47_0011869</name>
</gene>